<evidence type="ECO:0000313" key="3">
    <source>
        <dbReference type="Proteomes" id="UP001610432"/>
    </source>
</evidence>
<keyword evidence="3" id="KW-1185">Reference proteome</keyword>
<evidence type="ECO:0000256" key="1">
    <source>
        <dbReference type="SAM" id="MobiDB-lite"/>
    </source>
</evidence>
<dbReference type="Proteomes" id="UP001610432">
    <property type="component" value="Unassembled WGS sequence"/>
</dbReference>
<proteinExistence type="predicted"/>
<dbReference type="GeneID" id="98145672"/>
<gene>
    <name evidence="2" type="ORF">BJX67DRAFT_368037</name>
</gene>
<reference evidence="2 3" key="1">
    <citation type="submission" date="2024-07" db="EMBL/GenBank/DDBJ databases">
        <title>Section-level genome sequencing and comparative genomics of Aspergillus sections Usti and Cavernicolus.</title>
        <authorList>
            <consortium name="Lawrence Berkeley National Laboratory"/>
            <person name="Nybo J.L."/>
            <person name="Vesth T.C."/>
            <person name="Theobald S."/>
            <person name="Frisvad J.C."/>
            <person name="Larsen T.O."/>
            <person name="Kjaerboelling I."/>
            <person name="Rothschild-Mancinelli K."/>
            <person name="Lyhne E.K."/>
            <person name="Kogle M.E."/>
            <person name="Barry K."/>
            <person name="Clum A."/>
            <person name="Na H."/>
            <person name="Ledsgaard L."/>
            <person name="Lin J."/>
            <person name="Lipzen A."/>
            <person name="Kuo A."/>
            <person name="Riley R."/>
            <person name="Mondo S."/>
            <person name="Labutti K."/>
            <person name="Haridas S."/>
            <person name="Pangalinan J."/>
            <person name="Salamov A.A."/>
            <person name="Simmons B.A."/>
            <person name="Magnuson J.K."/>
            <person name="Chen J."/>
            <person name="Drula E."/>
            <person name="Henrissat B."/>
            <person name="Wiebenga A."/>
            <person name="Lubbers R.J."/>
            <person name="Gomes A.C."/>
            <person name="Macurrencykelacurrency M.R."/>
            <person name="Stajich J."/>
            <person name="Grigoriev I.V."/>
            <person name="Mortensen U.H."/>
            <person name="De Vries R.P."/>
            <person name="Baker S.E."/>
            <person name="Andersen M.R."/>
        </authorList>
    </citation>
    <scope>NUCLEOTIDE SEQUENCE [LARGE SCALE GENOMIC DNA]</scope>
    <source>
        <strain evidence="2 3">CBS 449.75</strain>
    </source>
</reference>
<feature type="region of interest" description="Disordered" evidence="1">
    <location>
        <begin position="1"/>
        <end position="43"/>
    </location>
</feature>
<organism evidence="2 3">
    <name type="scientific">Aspergillus lucknowensis</name>
    <dbReference type="NCBI Taxonomy" id="176173"/>
    <lineage>
        <taxon>Eukaryota</taxon>
        <taxon>Fungi</taxon>
        <taxon>Dikarya</taxon>
        <taxon>Ascomycota</taxon>
        <taxon>Pezizomycotina</taxon>
        <taxon>Eurotiomycetes</taxon>
        <taxon>Eurotiomycetidae</taxon>
        <taxon>Eurotiales</taxon>
        <taxon>Aspergillaceae</taxon>
        <taxon>Aspergillus</taxon>
        <taxon>Aspergillus subgen. Nidulantes</taxon>
    </lineage>
</organism>
<accession>A0ABR4L8M2</accession>
<name>A0ABR4L8M2_9EURO</name>
<dbReference type="RefSeq" id="XP_070880611.1">
    <property type="nucleotide sequence ID" value="XM_071030600.1"/>
</dbReference>
<evidence type="ECO:0000313" key="2">
    <source>
        <dbReference type="EMBL" id="KAL2860717.1"/>
    </source>
</evidence>
<protein>
    <submittedName>
        <fullName evidence="2">Uncharacterized protein</fullName>
    </submittedName>
</protein>
<comment type="caution">
    <text evidence="2">The sequence shown here is derived from an EMBL/GenBank/DDBJ whole genome shotgun (WGS) entry which is preliminary data.</text>
</comment>
<dbReference type="EMBL" id="JBFXLQ010000087">
    <property type="protein sequence ID" value="KAL2860717.1"/>
    <property type="molecule type" value="Genomic_DNA"/>
</dbReference>
<sequence>MCGEPRGNPSKTRPRPGLVGRCSEMEDGESSLPRSRAGSWTSNGGIALKSDMRITLLLFQVLVLVLCPVQQGGSLVLESPFLDLHRWLRGAVLVSLDSRGPSKQEQGVEN</sequence>